<gene>
    <name evidence="4" type="ORF">NCTC13159_02255</name>
    <name evidence="3" type="ORF">RO07_09985</name>
</gene>
<accession>A0AAJ4ZCB2</accession>
<evidence type="ECO:0000313" key="6">
    <source>
        <dbReference type="Proteomes" id="UP000254589"/>
    </source>
</evidence>
<reference evidence="5" key="1">
    <citation type="submission" date="2014-12" db="EMBL/GenBank/DDBJ databases">
        <title>Complete Genome Sequencing of Pandoraea pulmonicola DSM 16583.</title>
        <authorList>
            <person name="Chan K.-G."/>
        </authorList>
    </citation>
    <scope>NUCLEOTIDE SEQUENCE [LARGE SCALE GENOMIC DNA]</scope>
    <source>
        <strain evidence="5">DSM 16583</strain>
    </source>
</reference>
<evidence type="ECO:0000313" key="5">
    <source>
        <dbReference type="Proteomes" id="UP000035086"/>
    </source>
</evidence>
<dbReference type="KEGG" id="ppul:RO07_09985"/>
<dbReference type="Proteomes" id="UP000254589">
    <property type="component" value="Unassembled WGS sequence"/>
</dbReference>
<dbReference type="EMBL" id="CP010310">
    <property type="protein sequence ID" value="AJC20719.1"/>
    <property type="molecule type" value="Genomic_DNA"/>
</dbReference>
<reference evidence="3" key="2">
    <citation type="submission" date="2016-11" db="EMBL/GenBank/DDBJ databases">
        <title>Complete Genome Sequencing of Pandoraea pulmonicola DSM 16583.</title>
        <authorList>
            <person name="Chan K.-G."/>
        </authorList>
    </citation>
    <scope>NUCLEOTIDE SEQUENCE</scope>
    <source>
        <strain evidence="3">DSM 16583</strain>
    </source>
</reference>
<dbReference type="RefSeq" id="WP_039407456.1">
    <property type="nucleotide sequence ID" value="NZ_CP010310.2"/>
</dbReference>
<keyword evidence="1" id="KW-0812">Transmembrane</keyword>
<feature type="domain" description="TadE-like" evidence="2">
    <location>
        <begin position="20"/>
        <end position="62"/>
    </location>
</feature>
<dbReference type="InterPro" id="IPR012495">
    <property type="entry name" value="TadE-like_dom"/>
</dbReference>
<keyword evidence="5" id="KW-1185">Reference proteome</keyword>
<evidence type="ECO:0000259" key="2">
    <source>
        <dbReference type="Pfam" id="PF07811"/>
    </source>
</evidence>
<evidence type="ECO:0000313" key="3">
    <source>
        <dbReference type="EMBL" id="AJC20719.1"/>
    </source>
</evidence>
<protein>
    <submittedName>
        <fullName evidence="3 4">Pilus assembly protein TadG</fullName>
    </submittedName>
</protein>
<reference evidence="4 6" key="3">
    <citation type="submission" date="2018-06" db="EMBL/GenBank/DDBJ databases">
        <authorList>
            <consortium name="Pathogen Informatics"/>
            <person name="Doyle S."/>
        </authorList>
    </citation>
    <scope>NUCLEOTIDE SEQUENCE [LARGE SCALE GENOMIC DNA]</scope>
    <source>
        <strain evidence="4 6">NCTC13159</strain>
    </source>
</reference>
<dbReference type="Proteomes" id="UP000035086">
    <property type="component" value="Chromosome"/>
</dbReference>
<dbReference type="AlphaFoldDB" id="A0AAJ4ZCB2"/>
<keyword evidence="1" id="KW-1133">Transmembrane helix</keyword>
<keyword evidence="1" id="KW-0472">Membrane</keyword>
<feature type="transmembrane region" description="Helical" evidence="1">
    <location>
        <begin position="21"/>
        <end position="41"/>
    </location>
</feature>
<sequence>MKPADFHRTGAGRHLHRQRGAAAVEFALVAALFITLLIGIMEFARILFYWNTAVEAARLGARVAIVCDVNAAAVKDHMTSLMPQLANANIQVSYAPAGCDVTSCTLVTVSYTGLTFKTFVPFVPLSLTLPAFATTLPRESLSSATGDNVCN</sequence>
<dbReference type="EMBL" id="UGSJ01000001">
    <property type="protein sequence ID" value="SUA90768.1"/>
    <property type="molecule type" value="Genomic_DNA"/>
</dbReference>
<evidence type="ECO:0000256" key="1">
    <source>
        <dbReference type="SAM" id="Phobius"/>
    </source>
</evidence>
<organism evidence="4 6">
    <name type="scientific">Pandoraea pulmonicola</name>
    <dbReference type="NCBI Taxonomy" id="93221"/>
    <lineage>
        <taxon>Bacteria</taxon>
        <taxon>Pseudomonadati</taxon>
        <taxon>Pseudomonadota</taxon>
        <taxon>Betaproteobacteria</taxon>
        <taxon>Burkholderiales</taxon>
        <taxon>Burkholderiaceae</taxon>
        <taxon>Pandoraea</taxon>
    </lineage>
</organism>
<proteinExistence type="predicted"/>
<name>A0AAJ4ZCB2_PANPU</name>
<dbReference type="Pfam" id="PF07811">
    <property type="entry name" value="TadE"/>
    <property type="match status" value="1"/>
</dbReference>
<evidence type="ECO:0000313" key="4">
    <source>
        <dbReference type="EMBL" id="SUA90768.1"/>
    </source>
</evidence>